<dbReference type="InParanoid" id="T1I537"/>
<feature type="compositionally biased region" description="Basic residues" evidence="1">
    <location>
        <begin position="127"/>
        <end position="136"/>
    </location>
</feature>
<organism evidence="2 3">
    <name type="scientific">Rhodnius prolixus</name>
    <name type="common">Triatomid bug</name>
    <dbReference type="NCBI Taxonomy" id="13249"/>
    <lineage>
        <taxon>Eukaryota</taxon>
        <taxon>Metazoa</taxon>
        <taxon>Ecdysozoa</taxon>
        <taxon>Arthropoda</taxon>
        <taxon>Hexapoda</taxon>
        <taxon>Insecta</taxon>
        <taxon>Pterygota</taxon>
        <taxon>Neoptera</taxon>
        <taxon>Paraneoptera</taxon>
        <taxon>Hemiptera</taxon>
        <taxon>Heteroptera</taxon>
        <taxon>Panheteroptera</taxon>
        <taxon>Cimicomorpha</taxon>
        <taxon>Reduviidae</taxon>
        <taxon>Triatominae</taxon>
        <taxon>Rhodnius</taxon>
    </lineage>
</organism>
<reference evidence="2" key="1">
    <citation type="submission" date="2015-05" db="UniProtKB">
        <authorList>
            <consortium name="EnsemblMetazoa"/>
        </authorList>
    </citation>
    <scope>IDENTIFICATION</scope>
</reference>
<keyword evidence="3" id="KW-1185">Reference proteome</keyword>
<evidence type="ECO:0000256" key="1">
    <source>
        <dbReference type="SAM" id="MobiDB-lite"/>
    </source>
</evidence>
<dbReference type="HOGENOM" id="CLU_1329253_0_0_1"/>
<evidence type="ECO:0000313" key="2">
    <source>
        <dbReference type="EnsemblMetazoa" id="RPRC011406-PA"/>
    </source>
</evidence>
<dbReference type="EnsemblMetazoa" id="RPRC011406-RA">
    <property type="protein sequence ID" value="RPRC011406-PA"/>
    <property type="gene ID" value="RPRC011406"/>
</dbReference>
<dbReference type="Proteomes" id="UP000015103">
    <property type="component" value="Unassembled WGS sequence"/>
</dbReference>
<feature type="region of interest" description="Disordered" evidence="1">
    <location>
        <begin position="123"/>
        <end position="207"/>
    </location>
</feature>
<name>T1I537_RHOPR</name>
<sequence>VQLDKSEDISQFINPPTHWEVPEPLYDSVTITAIIIDPLCELSAQKVIMPPTPYYSYSMASIYIRAVDSIPFNGYCGKIKSLQDYSTSNVMVRYEFFSNRIQLEVQPCNGKFKLNEKEKMAEELKQKRASKRASKRMKFDEKEKKEKKPKEEKKERRGKKRKKNASVISTKVPKFFSKSGLAINGKADNNDTADNDEPPEFVIDLKK</sequence>
<protein>
    <submittedName>
        <fullName evidence="2">Uncharacterized protein</fullName>
    </submittedName>
</protein>
<proteinExistence type="predicted"/>
<accession>T1I537</accession>
<dbReference type="AlphaFoldDB" id="T1I537"/>
<dbReference type="EMBL" id="ACPB03010528">
    <property type="status" value="NOT_ANNOTATED_CDS"/>
    <property type="molecule type" value="Genomic_DNA"/>
</dbReference>
<evidence type="ECO:0000313" key="3">
    <source>
        <dbReference type="Proteomes" id="UP000015103"/>
    </source>
</evidence>
<dbReference type="VEuPathDB" id="VectorBase:RPRC011406"/>
<feature type="compositionally biased region" description="Basic and acidic residues" evidence="1">
    <location>
        <begin position="137"/>
        <end position="155"/>
    </location>
</feature>